<proteinExistence type="predicted"/>
<accession>A0ABV7SWD8</accession>
<sequence length="172" mass="18113">MIRTPLRYATSTNAFYDVRVHGEAIPTDAVPISAARHAELLAAQGARRIIPGANGKPGQTPAPKITRADLLARAVAAVKREAARRILAIASLERQANDNAVMASLALQLVTGTEDGPDITADAVNAQGRRAAIDAVRIASNKIEAAITTWAMAALSKFDASADPRWPLETAV</sequence>
<evidence type="ECO:0000313" key="1">
    <source>
        <dbReference type="EMBL" id="MFC3581090.1"/>
    </source>
</evidence>
<dbReference type="EMBL" id="JBHRXP010000007">
    <property type="protein sequence ID" value="MFC3581090.1"/>
    <property type="molecule type" value="Genomic_DNA"/>
</dbReference>
<keyword evidence="2" id="KW-1185">Reference proteome</keyword>
<evidence type="ECO:0000313" key="2">
    <source>
        <dbReference type="Proteomes" id="UP001595713"/>
    </source>
</evidence>
<dbReference type="Proteomes" id="UP001595713">
    <property type="component" value="Unassembled WGS sequence"/>
</dbReference>
<dbReference type="RefSeq" id="WP_380817008.1">
    <property type="nucleotide sequence ID" value="NZ_JBHRXP010000007.1"/>
</dbReference>
<gene>
    <name evidence="1" type="ORF">ACFONA_13040</name>
</gene>
<evidence type="ECO:0008006" key="3">
    <source>
        <dbReference type="Google" id="ProtNLM"/>
    </source>
</evidence>
<reference evidence="2" key="1">
    <citation type="journal article" date="2019" name="Int. J. Syst. Evol. Microbiol.">
        <title>The Global Catalogue of Microorganisms (GCM) 10K type strain sequencing project: providing services to taxonomists for standard genome sequencing and annotation.</title>
        <authorList>
            <consortium name="The Broad Institute Genomics Platform"/>
            <consortium name="The Broad Institute Genome Sequencing Center for Infectious Disease"/>
            <person name="Wu L."/>
            <person name="Ma J."/>
        </authorList>
    </citation>
    <scope>NUCLEOTIDE SEQUENCE [LARGE SCALE GENOMIC DNA]</scope>
    <source>
        <strain evidence="2">KCTC 42739</strain>
    </source>
</reference>
<protein>
    <recommendedName>
        <fullName evidence="3">Phage tail protein</fullName>
    </recommendedName>
</protein>
<comment type="caution">
    <text evidence="1">The sequence shown here is derived from an EMBL/GenBank/DDBJ whole genome shotgun (WGS) entry which is preliminary data.</text>
</comment>
<organism evidence="1 2">
    <name type="scientific">Sphingomonas hylomeconis</name>
    <dbReference type="NCBI Taxonomy" id="1395958"/>
    <lineage>
        <taxon>Bacteria</taxon>
        <taxon>Pseudomonadati</taxon>
        <taxon>Pseudomonadota</taxon>
        <taxon>Alphaproteobacteria</taxon>
        <taxon>Sphingomonadales</taxon>
        <taxon>Sphingomonadaceae</taxon>
        <taxon>Sphingomonas</taxon>
    </lineage>
</organism>
<name>A0ABV7SWD8_9SPHN</name>